<evidence type="ECO:0000313" key="3">
    <source>
        <dbReference type="Proteomes" id="UP000054538"/>
    </source>
</evidence>
<dbReference type="HOGENOM" id="CLU_580180_0_0_1"/>
<reference evidence="2 3" key="1">
    <citation type="submission" date="2014-04" db="EMBL/GenBank/DDBJ databases">
        <authorList>
            <consortium name="DOE Joint Genome Institute"/>
            <person name="Kuo A."/>
            <person name="Kohler A."/>
            <person name="Jargeat P."/>
            <person name="Nagy L.G."/>
            <person name="Floudas D."/>
            <person name="Copeland A."/>
            <person name="Barry K.W."/>
            <person name="Cichocki N."/>
            <person name="Veneault-Fourrey C."/>
            <person name="LaButti K."/>
            <person name="Lindquist E.A."/>
            <person name="Lipzen A."/>
            <person name="Lundell T."/>
            <person name="Morin E."/>
            <person name="Murat C."/>
            <person name="Sun H."/>
            <person name="Tunlid A."/>
            <person name="Henrissat B."/>
            <person name="Grigoriev I.V."/>
            <person name="Hibbett D.S."/>
            <person name="Martin F."/>
            <person name="Nordberg H.P."/>
            <person name="Cantor M.N."/>
            <person name="Hua S.X."/>
        </authorList>
    </citation>
    <scope>NUCLEOTIDE SEQUENCE [LARGE SCALE GENOMIC DNA]</scope>
    <source>
        <strain evidence="2 3">Ve08.2h10</strain>
    </source>
</reference>
<feature type="compositionally biased region" description="Polar residues" evidence="1">
    <location>
        <begin position="53"/>
        <end position="75"/>
    </location>
</feature>
<gene>
    <name evidence="2" type="ORF">PAXRUDRAFT_718514</name>
</gene>
<reference evidence="3" key="2">
    <citation type="submission" date="2015-01" db="EMBL/GenBank/DDBJ databases">
        <title>Evolutionary Origins and Diversification of the Mycorrhizal Mutualists.</title>
        <authorList>
            <consortium name="DOE Joint Genome Institute"/>
            <consortium name="Mycorrhizal Genomics Consortium"/>
            <person name="Kohler A."/>
            <person name="Kuo A."/>
            <person name="Nagy L.G."/>
            <person name="Floudas D."/>
            <person name="Copeland A."/>
            <person name="Barry K.W."/>
            <person name="Cichocki N."/>
            <person name="Veneault-Fourrey C."/>
            <person name="LaButti K."/>
            <person name="Lindquist E.A."/>
            <person name="Lipzen A."/>
            <person name="Lundell T."/>
            <person name="Morin E."/>
            <person name="Murat C."/>
            <person name="Riley R."/>
            <person name="Ohm R."/>
            <person name="Sun H."/>
            <person name="Tunlid A."/>
            <person name="Henrissat B."/>
            <person name="Grigoriev I.V."/>
            <person name="Hibbett D.S."/>
            <person name="Martin F."/>
        </authorList>
    </citation>
    <scope>NUCLEOTIDE SEQUENCE [LARGE SCALE GENOMIC DNA]</scope>
    <source>
        <strain evidence="3">Ve08.2h10</strain>
    </source>
</reference>
<evidence type="ECO:0000313" key="2">
    <source>
        <dbReference type="EMBL" id="KIK82348.1"/>
    </source>
</evidence>
<proteinExistence type="predicted"/>
<keyword evidence="3" id="KW-1185">Reference proteome</keyword>
<organism evidence="2 3">
    <name type="scientific">Paxillus rubicundulus Ve08.2h10</name>
    <dbReference type="NCBI Taxonomy" id="930991"/>
    <lineage>
        <taxon>Eukaryota</taxon>
        <taxon>Fungi</taxon>
        <taxon>Dikarya</taxon>
        <taxon>Basidiomycota</taxon>
        <taxon>Agaricomycotina</taxon>
        <taxon>Agaricomycetes</taxon>
        <taxon>Agaricomycetidae</taxon>
        <taxon>Boletales</taxon>
        <taxon>Paxilineae</taxon>
        <taxon>Paxillaceae</taxon>
        <taxon>Paxillus</taxon>
    </lineage>
</organism>
<feature type="region of interest" description="Disordered" evidence="1">
    <location>
        <begin position="33"/>
        <end position="165"/>
    </location>
</feature>
<dbReference type="AlphaFoldDB" id="A0A0D0D2T7"/>
<dbReference type="Proteomes" id="UP000054538">
    <property type="component" value="Unassembled WGS sequence"/>
</dbReference>
<name>A0A0D0D2T7_9AGAM</name>
<feature type="compositionally biased region" description="Basic residues" evidence="1">
    <location>
        <begin position="238"/>
        <end position="253"/>
    </location>
</feature>
<dbReference type="OrthoDB" id="2687637at2759"/>
<sequence>MAQHNCSSSSRTSLQDAYSSFFNFQIAMPSTAYGPPSSGVVSYPGAGMDPSPRTVSPYNGHPNQNGSRSRSGSVDTNRDSTKTPTPTVTSFPRPMVPAHNGVSPQPWLYSQLPPQPQPEASSLPRIQSTFLPHSSSPISGPQPPSAPSPASTSEQSLTAIPAPSRPTSELSLLFEPLLTPLKAFQTQFTAFEADFNAVQIDITDALAELRAIRNAQKQMEKRVGVLEGVIGVSARKTRCRGRGSGRGKARGRGGKMNAGEATIDPEHEVEGVEVAFEPENSPTFIHRFAAIESAIEELLSRESGPCEAHLPVIRREATTSPPPSPRLPPVASNLAQEHSQLPLPQSTTALPWQQPTLKPISAILPAYDYQSAPSLPPSTSALAPKSGTLPLIPALPAKRCADAGVQACPSSPTQQVPSACSISSRLHGPGLTPFDRNADSGEYSQHRRNWECVVSVYSPPSLCMLRFNSRS</sequence>
<accession>A0A0D0D2T7</accession>
<feature type="region of interest" description="Disordered" evidence="1">
    <location>
        <begin position="238"/>
        <end position="260"/>
    </location>
</feature>
<feature type="compositionally biased region" description="Polar residues" evidence="1">
    <location>
        <begin position="118"/>
        <end position="131"/>
    </location>
</feature>
<protein>
    <submittedName>
        <fullName evidence="2">Uncharacterized protein</fullName>
    </submittedName>
</protein>
<dbReference type="InParanoid" id="A0A0D0D2T7"/>
<evidence type="ECO:0000256" key="1">
    <source>
        <dbReference type="SAM" id="MobiDB-lite"/>
    </source>
</evidence>
<dbReference type="EMBL" id="KN825636">
    <property type="protein sequence ID" value="KIK82348.1"/>
    <property type="molecule type" value="Genomic_DNA"/>
</dbReference>